<gene>
    <name evidence="1" type="ORF">MLD38_035389</name>
</gene>
<comment type="caution">
    <text evidence="1">The sequence shown here is derived from an EMBL/GenBank/DDBJ whole genome shotgun (WGS) entry which is preliminary data.</text>
</comment>
<keyword evidence="2" id="KW-1185">Reference proteome</keyword>
<reference evidence="2" key="1">
    <citation type="journal article" date="2023" name="Front. Plant Sci.">
        <title>Chromosomal-level genome assembly of Melastoma candidum provides insights into trichome evolution.</title>
        <authorList>
            <person name="Zhong Y."/>
            <person name="Wu W."/>
            <person name="Sun C."/>
            <person name="Zou P."/>
            <person name="Liu Y."/>
            <person name="Dai S."/>
            <person name="Zhou R."/>
        </authorList>
    </citation>
    <scope>NUCLEOTIDE SEQUENCE [LARGE SCALE GENOMIC DNA]</scope>
</reference>
<evidence type="ECO:0000313" key="2">
    <source>
        <dbReference type="Proteomes" id="UP001057402"/>
    </source>
</evidence>
<dbReference type="Proteomes" id="UP001057402">
    <property type="component" value="Chromosome 11"/>
</dbReference>
<protein>
    <submittedName>
        <fullName evidence="1">Uncharacterized protein</fullName>
    </submittedName>
</protein>
<proteinExistence type="predicted"/>
<sequence>MLELEQDSEIVQWGNHLFSSGYCIESIPQNASNYNDEYTVSDYGEDPGPIENDVIIALALQEEFSQLDMRDYSDSAEEDSRVTINQQNWQVPPENYYWTDNSYNCEATDNEWVKSPSGNIDGQFCSYAQLPSGEYEYTEMGYPLGQMVPIPHVPRINGEIPSVGEATTDYERLRERLQLYDLVEHKVQGDGNCQFRALSDQLYKTPDDHEYVRQEIVKQLKNHRDLYEGYVPMDYDDYLVKMSQSGEWGDHVTLQAAADVYEAKIFVITSFKDTCYIEILPTGQKPKRDLFLSFWAEVHYNSIYPQEDMDRASESESGGKKKWWFWG</sequence>
<name>A0ACB9LH44_9MYRT</name>
<evidence type="ECO:0000313" key="1">
    <source>
        <dbReference type="EMBL" id="KAI4310409.1"/>
    </source>
</evidence>
<organism evidence="1 2">
    <name type="scientific">Melastoma candidum</name>
    <dbReference type="NCBI Taxonomy" id="119954"/>
    <lineage>
        <taxon>Eukaryota</taxon>
        <taxon>Viridiplantae</taxon>
        <taxon>Streptophyta</taxon>
        <taxon>Embryophyta</taxon>
        <taxon>Tracheophyta</taxon>
        <taxon>Spermatophyta</taxon>
        <taxon>Magnoliopsida</taxon>
        <taxon>eudicotyledons</taxon>
        <taxon>Gunneridae</taxon>
        <taxon>Pentapetalae</taxon>
        <taxon>rosids</taxon>
        <taxon>malvids</taxon>
        <taxon>Myrtales</taxon>
        <taxon>Melastomataceae</taxon>
        <taxon>Melastomatoideae</taxon>
        <taxon>Melastomateae</taxon>
        <taxon>Melastoma</taxon>
    </lineage>
</organism>
<accession>A0ACB9LH44</accession>
<dbReference type="EMBL" id="CM042890">
    <property type="protein sequence ID" value="KAI4310409.1"/>
    <property type="molecule type" value="Genomic_DNA"/>
</dbReference>